<keyword evidence="1" id="KW-0472">Membrane</keyword>
<proteinExistence type="predicted"/>
<organism evidence="2 3">
    <name type="scientific">Turnera subulata</name>
    <dbReference type="NCBI Taxonomy" id="218843"/>
    <lineage>
        <taxon>Eukaryota</taxon>
        <taxon>Viridiplantae</taxon>
        <taxon>Streptophyta</taxon>
        <taxon>Embryophyta</taxon>
        <taxon>Tracheophyta</taxon>
        <taxon>Spermatophyta</taxon>
        <taxon>Magnoliopsida</taxon>
        <taxon>eudicotyledons</taxon>
        <taxon>Gunneridae</taxon>
        <taxon>Pentapetalae</taxon>
        <taxon>rosids</taxon>
        <taxon>fabids</taxon>
        <taxon>Malpighiales</taxon>
        <taxon>Passifloraceae</taxon>
        <taxon>Turnera</taxon>
    </lineage>
</organism>
<name>A0A9Q0J7J9_9ROSI</name>
<feature type="non-terminal residue" evidence="2">
    <location>
        <position position="1"/>
    </location>
</feature>
<comment type="caution">
    <text evidence="2">The sequence shown here is derived from an EMBL/GenBank/DDBJ whole genome shotgun (WGS) entry which is preliminary data.</text>
</comment>
<evidence type="ECO:0000313" key="3">
    <source>
        <dbReference type="Proteomes" id="UP001141552"/>
    </source>
</evidence>
<sequence length="96" mass="10921">VGILESYLKFLGLGFLLSSVQGWLFTGLFIITSFSLFALIFRGRSWGGTKHRYCAYLSLISFPFLQIIYMQNHSLVSCKCPQQDIAKLIFGDLVQF</sequence>
<reference evidence="2" key="2">
    <citation type="journal article" date="2023" name="Plants (Basel)">
        <title>Annotation of the Turnera subulata (Passifloraceae) Draft Genome Reveals the S-Locus Evolved after the Divergence of Turneroideae from Passifloroideae in a Stepwise Manner.</title>
        <authorList>
            <person name="Henning P.M."/>
            <person name="Roalson E.H."/>
            <person name="Mir W."/>
            <person name="McCubbin A.G."/>
            <person name="Shore J.S."/>
        </authorList>
    </citation>
    <scope>NUCLEOTIDE SEQUENCE</scope>
    <source>
        <strain evidence="2">F60SS</strain>
    </source>
</reference>
<dbReference type="Proteomes" id="UP001141552">
    <property type="component" value="Unassembled WGS sequence"/>
</dbReference>
<keyword evidence="1" id="KW-1133">Transmembrane helix</keyword>
<keyword evidence="1" id="KW-0812">Transmembrane</keyword>
<feature type="transmembrane region" description="Helical" evidence="1">
    <location>
        <begin position="20"/>
        <end position="41"/>
    </location>
</feature>
<dbReference type="AlphaFoldDB" id="A0A9Q0J7J9"/>
<protein>
    <submittedName>
        <fullName evidence="2">Uncharacterized protein</fullName>
    </submittedName>
</protein>
<evidence type="ECO:0000313" key="2">
    <source>
        <dbReference type="EMBL" id="KAJ4830550.1"/>
    </source>
</evidence>
<gene>
    <name evidence="2" type="ORF">Tsubulata_017533</name>
</gene>
<dbReference type="EMBL" id="JAKUCV010005617">
    <property type="protein sequence ID" value="KAJ4830550.1"/>
    <property type="molecule type" value="Genomic_DNA"/>
</dbReference>
<keyword evidence="3" id="KW-1185">Reference proteome</keyword>
<evidence type="ECO:0000256" key="1">
    <source>
        <dbReference type="SAM" id="Phobius"/>
    </source>
</evidence>
<reference evidence="2" key="1">
    <citation type="submission" date="2022-02" db="EMBL/GenBank/DDBJ databases">
        <authorList>
            <person name="Henning P.M."/>
            <person name="McCubbin A.G."/>
            <person name="Shore J.S."/>
        </authorList>
    </citation>
    <scope>NUCLEOTIDE SEQUENCE</scope>
    <source>
        <strain evidence="2">F60SS</strain>
        <tissue evidence="2">Leaves</tissue>
    </source>
</reference>
<feature type="transmembrane region" description="Helical" evidence="1">
    <location>
        <begin position="53"/>
        <end position="70"/>
    </location>
</feature>
<accession>A0A9Q0J7J9</accession>